<comment type="caution">
    <text evidence="1">The sequence shown here is derived from an EMBL/GenBank/DDBJ whole genome shotgun (WGS) entry which is preliminary data.</text>
</comment>
<dbReference type="Gene3D" id="3.40.50.300">
    <property type="entry name" value="P-loop containing nucleotide triphosphate hydrolases"/>
    <property type="match status" value="1"/>
</dbReference>
<keyword evidence="2" id="KW-1185">Reference proteome</keyword>
<accession>A0A0L8V857</accession>
<protein>
    <recommendedName>
        <fullName evidence="3">HPr kinase</fullName>
    </recommendedName>
</protein>
<dbReference type="STRING" id="1409788.NC99_25480"/>
<evidence type="ECO:0008006" key="3">
    <source>
        <dbReference type="Google" id="ProtNLM"/>
    </source>
</evidence>
<name>A0A0L8V857_9BACT</name>
<dbReference type="EMBL" id="LGIA01000158">
    <property type="protein sequence ID" value="KOH44640.1"/>
    <property type="molecule type" value="Genomic_DNA"/>
</dbReference>
<sequence>MADIPYVKRKIGPRYLVWFQNSNLYFQLEEPAWFAFQKIARGQQAEAIAPKLELRYGWTPEESLTFVNDIGLRVEEMNRPVAGDADPKPGFDAAAQHVFTSYSSYHYRLGSRVIRFFYETSWLERYVHPLISHLETDGNEGEDFLFELFSFQNQVVFRFENQVKGMWGKDESHLVKGMIFLELINVLHHKKKEDWLMTVHASAITNGHKTILFSAAPGSGKTTLAALLQARGYHLISDDFVPFDKYTMNAYPFPIAMSVKEGAMEVLASHYPDLAGKQLRHVAPNKKVRYLPIENDLMQLVFPVQEIVFVKYNPAIDFQLDKLDFFEALRLLLEQVWVPPTPANVEILFERVENLRFYQLNYSDNSKALEAIKEMFDHD</sequence>
<reference evidence="2" key="1">
    <citation type="submission" date="2015-07" db="EMBL/GenBank/DDBJ databases">
        <title>Genome sequencing of Sunxiuqinia dokdonensis strain SK.</title>
        <authorList>
            <person name="Ahn S."/>
            <person name="Kim B.-C."/>
        </authorList>
    </citation>
    <scope>NUCLEOTIDE SEQUENCE [LARGE SCALE GENOMIC DNA]</scope>
    <source>
        <strain evidence="2">SK</strain>
    </source>
</reference>
<evidence type="ECO:0000313" key="1">
    <source>
        <dbReference type="EMBL" id="KOH44640.1"/>
    </source>
</evidence>
<dbReference type="SUPFAM" id="SSF53795">
    <property type="entry name" value="PEP carboxykinase-like"/>
    <property type="match status" value="1"/>
</dbReference>
<dbReference type="AlphaFoldDB" id="A0A0L8V857"/>
<dbReference type="OrthoDB" id="1116059at2"/>
<dbReference type="Proteomes" id="UP000036958">
    <property type="component" value="Unassembled WGS sequence"/>
</dbReference>
<evidence type="ECO:0000313" key="2">
    <source>
        <dbReference type="Proteomes" id="UP000036958"/>
    </source>
</evidence>
<dbReference type="InterPro" id="IPR027417">
    <property type="entry name" value="P-loop_NTPase"/>
</dbReference>
<organism evidence="1 2">
    <name type="scientific">Sunxiuqinia dokdonensis</name>
    <dbReference type="NCBI Taxonomy" id="1409788"/>
    <lineage>
        <taxon>Bacteria</taxon>
        <taxon>Pseudomonadati</taxon>
        <taxon>Bacteroidota</taxon>
        <taxon>Bacteroidia</taxon>
        <taxon>Marinilabiliales</taxon>
        <taxon>Prolixibacteraceae</taxon>
        <taxon>Sunxiuqinia</taxon>
    </lineage>
</organism>
<dbReference type="RefSeq" id="WP_053183887.1">
    <property type="nucleotide sequence ID" value="NZ_LGIA01000158.1"/>
</dbReference>
<gene>
    <name evidence="1" type="ORF">NC99_25480</name>
</gene>
<proteinExistence type="predicted"/>